<sequence length="263" mass="27607">MTTLFLVRHGRSTANTAGVLAGRAEGVELDETGQEQARAVGERLAGVPLAAVVTSPIQRCVQTTELLLGDRGLTPALEPGLTECDYGEWTGHKLTELASHDLWQTVQRQPSAARFPGGEALTQLSARAIDTVREWDRRLHAEHGDRAAWLAVSHGDVIKAILADALGLHLDSFQRIMVDPASVSVIRYTESRPYVVTMNSTTGPLASLIPPAEGDPDAAVGGGLGAHAQQPGPTAPVGSTTAPADEATDPPPRLEGNSPTAGQ</sequence>
<dbReference type="InterPro" id="IPR013078">
    <property type="entry name" value="His_Pase_superF_clade-1"/>
</dbReference>
<dbReference type="InterPro" id="IPR050275">
    <property type="entry name" value="PGM_Phosphatase"/>
</dbReference>
<proteinExistence type="predicted"/>
<comment type="caution">
    <text evidence="4">The sequence shown here is derived from an EMBL/GenBank/DDBJ whole genome shotgun (WGS) entry which is preliminary data.</text>
</comment>
<dbReference type="GO" id="GO:0016791">
    <property type="term" value="F:phosphatase activity"/>
    <property type="evidence" value="ECO:0007669"/>
    <property type="project" value="TreeGrafter"/>
</dbReference>
<dbReference type="NCBIfam" id="TIGR03848">
    <property type="entry name" value="MSMEG_4193"/>
    <property type="match status" value="1"/>
</dbReference>
<dbReference type="AlphaFoldDB" id="A0A255H4K1"/>
<feature type="region of interest" description="Disordered" evidence="3">
    <location>
        <begin position="206"/>
        <end position="263"/>
    </location>
</feature>
<evidence type="ECO:0000256" key="3">
    <source>
        <dbReference type="SAM" id="MobiDB-lite"/>
    </source>
</evidence>
<dbReference type="InterPro" id="IPR029033">
    <property type="entry name" value="His_PPase_superfam"/>
</dbReference>
<dbReference type="EMBL" id="NMVQ01000012">
    <property type="protein sequence ID" value="OYO22143.1"/>
    <property type="molecule type" value="Genomic_DNA"/>
</dbReference>
<feature type="active site" description="Proton donor/acceptor" evidence="1">
    <location>
        <position position="83"/>
    </location>
</feature>
<dbReference type="Gene3D" id="3.40.50.1240">
    <property type="entry name" value="Phosphoglycerate mutase-like"/>
    <property type="match status" value="1"/>
</dbReference>
<dbReference type="SUPFAM" id="SSF53254">
    <property type="entry name" value="Phosphoglycerate mutase-like"/>
    <property type="match status" value="1"/>
</dbReference>
<evidence type="ECO:0000313" key="4">
    <source>
        <dbReference type="EMBL" id="OYO22143.1"/>
    </source>
</evidence>
<keyword evidence="5" id="KW-1185">Reference proteome</keyword>
<evidence type="ECO:0000313" key="5">
    <source>
        <dbReference type="Proteomes" id="UP000216311"/>
    </source>
</evidence>
<feature type="binding site" evidence="2">
    <location>
        <begin position="83"/>
        <end position="86"/>
    </location>
    <ligand>
        <name>substrate</name>
    </ligand>
</feature>
<dbReference type="Proteomes" id="UP000216311">
    <property type="component" value="Unassembled WGS sequence"/>
</dbReference>
<feature type="active site" description="Tele-phosphohistidine intermediate" evidence="1">
    <location>
        <position position="9"/>
    </location>
</feature>
<evidence type="ECO:0000256" key="2">
    <source>
        <dbReference type="PIRSR" id="PIRSR613078-2"/>
    </source>
</evidence>
<feature type="binding site" evidence="2">
    <location>
        <position position="59"/>
    </location>
    <ligand>
        <name>substrate</name>
    </ligand>
</feature>
<dbReference type="InterPro" id="IPR022492">
    <property type="entry name" value="Phosphomutase_MSMEG4193_put"/>
</dbReference>
<dbReference type="PANTHER" id="PTHR48100">
    <property type="entry name" value="BROAD-SPECIFICITY PHOSPHATASE YOR283W-RELATED"/>
    <property type="match status" value="1"/>
</dbReference>
<dbReference type="RefSeq" id="WP_094363888.1">
    <property type="nucleotide sequence ID" value="NZ_NMVQ01000012.1"/>
</dbReference>
<feature type="binding site" evidence="2">
    <location>
        <begin position="8"/>
        <end position="15"/>
    </location>
    <ligand>
        <name>substrate</name>
    </ligand>
</feature>
<name>A0A255H4K1_9ACTN</name>
<gene>
    <name evidence="4" type="ORF">CGZ93_09615</name>
</gene>
<accession>A0A255H4K1</accession>
<dbReference type="Pfam" id="PF00300">
    <property type="entry name" value="His_Phos_1"/>
    <property type="match status" value="1"/>
</dbReference>
<reference evidence="4 5" key="1">
    <citation type="submission" date="2017-07" db="EMBL/GenBank/DDBJ databases">
        <title>Draft whole genome sequences of clinical Proprionibacteriaceae strains.</title>
        <authorList>
            <person name="Bernier A.-M."/>
            <person name="Bernard K."/>
            <person name="Domingo M.-C."/>
        </authorList>
    </citation>
    <scope>NUCLEOTIDE SEQUENCE [LARGE SCALE GENOMIC DNA]</scope>
    <source>
        <strain evidence="4 5">NML 130396</strain>
    </source>
</reference>
<organism evidence="4 5">
    <name type="scientific">Enemella dayhoffiae</name>
    <dbReference type="NCBI Taxonomy" id="2016507"/>
    <lineage>
        <taxon>Bacteria</taxon>
        <taxon>Bacillati</taxon>
        <taxon>Actinomycetota</taxon>
        <taxon>Actinomycetes</taxon>
        <taxon>Propionibacteriales</taxon>
        <taxon>Propionibacteriaceae</taxon>
        <taxon>Enemella</taxon>
    </lineage>
</organism>
<protein>
    <submittedName>
        <fullName evidence="4">Phosphoglycerate mutase</fullName>
    </submittedName>
</protein>
<dbReference type="CDD" id="cd07067">
    <property type="entry name" value="HP_PGM_like"/>
    <property type="match status" value="1"/>
</dbReference>
<dbReference type="PANTHER" id="PTHR48100:SF2">
    <property type="entry name" value="CONSERVED PROTEIN"/>
    <property type="match status" value="1"/>
</dbReference>
<evidence type="ECO:0000256" key="1">
    <source>
        <dbReference type="PIRSR" id="PIRSR613078-1"/>
    </source>
</evidence>
<dbReference type="SMART" id="SM00855">
    <property type="entry name" value="PGAM"/>
    <property type="match status" value="1"/>
</dbReference>
<dbReference type="OrthoDB" id="4120859at2"/>
<dbReference type="GO" id="GO:0005737">
    <property type="term" value="C:cytoplasm"/>
    <property type="evidence" value="ECO:0007669"/>
    <property type="project" value="TreeGrafter"/>
</dbReference>